<reference evidence="2" key="1">
    <citation type="journal article" date="2023" name="Plant J.">
        <title>Genome sequences and population genomics provide insights into the demographic history, inbreeding, and mutation load of two 'living fossil' tree species of Dipteronia.</title>
        <authorList>
            <person name="Feng Y."/>
            <person name="Comes H.P."/>
            <person name="Chen J."/>
            <person name="Zhu S."/>
            <person name="Lu R."/>
            <person name="Zhang X."/>
            <person name="Li P."/>
            <person name="Qiu J."/>
            <person name="Olsen K.M."/>
            <person name="Qiu Y."/>
        </authorList>
    </citation>
    <scope>NUCLEOTIDE SEQUENCE</scope>
    <source>
        <strain evidence="2">NBL</strain>
    </source>
</reference>
<dbReference type="Proteomes" id="UP001281410">
    <property type="component" value="Unassembled WGS sequence"/>
</dbReference>
<feature type="domain" description="Reverse transcriptase" evidence="1">
    <location>
        <begin position="2"/>
        <end position="140"/>
    </location>
</feature>
<dbReference type="InterPro" id="IPR000477">
    <property type="entry name" value="RT_dom"/>
</dbReference>
<sequence length="355" mass="40902">MYKVLVKVLANRLKKVMNLIIEDTQMAFVKNRQIVDSFVIDNEVIHSWMRDKEGGLLIKLDFEKAYDSMELSFLDSVLREMGFGDRLRRWMRDCVSTPTLSILVNGSPIDQFGVERGLCQGDPLSHFMFNIAIEASNCLFKKASDAGANPCTKKFWEPMLQKIGNQLSPCKMRFLTKNRRLVLIKVVLSNIPTYYMSVFKMSKGVAQKIERLQQEFFGAMGLRRGKSTQLIGLRDVRWQWYNSKQDSAFVKAIHKLFENNTSTTSSLMEGLQIVIGRGDRASFWEDIRWDSIPLRVAFPQIFALSSKKVGKILSSKGRGLRVEPHERWNPREGCDEKIRDGCIIESKLHFLQLIF</sequence>
<gene>
    <name evidence="2" type="ORF">Dsin_025205</name>
</gene>
<protein>
    <recommendedName>
        <fullName evidence="1">Reverse transcriptase domain-containing protein</fullName>
    </recommendedName>
</protein>
<evidence type="ECO:0000259" key="1">
    <source>
        <dbReference type="Pfam" id="PF00078"/>
    </source>
</evidence>
<accession>A0AAD9ZV69</accession>
<evidence type="ECO:0000313" key="2">
    <source>
        <dbReference type="EMBL" id="KAK3193895.1"/>
    </source>
</evidence>
<comment type="caution">
    <text evidence="2">The sequence shown here is derived from an EMBL/GenBank/DDBJ whole genome shotgun (WGS) entry which is preliminary data.</text>
</comment>
<evidence type="ECO:0000313" key="3">
    <source>
        <dbReference type="Proteomes" id="UP001281410"/>
    </source>
</evidence>
<dbReference type="PANTHER" id="PTHR19446">
    <property type="entry name" value="REVERSE TRANSCRIPTASES"/>
    <property type="match status" value="1"/>
</dbReference>
<dbReference type="AlphaFoldDB" id="A0AAD9ZV69"/>
<proteinExistence type="predicted"/>
<dbReference type="Pfam" id="PF00078">
    <property type="entry name" value="RVT_1"/>
    <property type="match status" value="1"/>
</dbReference>
<organism evidence="2 3">
    <name type="scientific">Dipteronia sinensis</name>
    <dbReference type="NCBI Taxonomy" id="43782"/>
    <lineage>
        <taxon>Eukaryota</taxon>
        <taxon>Viridiplantae</taxon>
        <taxon>Streptophyta</taxon>
        <taxon>Embryophyta</taxon>
        <taxon>Tracheophyta</taxon>
        <taxon>Spermatophyta</taxon>
        <taxon>Magnoliopsida</taxon>
        <taxon>eudicotyledons</taxon>
        <taxon>Gunneridae</taxon>
        <taxon>Pentapetalae</taxon>
        <taxon>rosids</taxon>
        <taxon>malvids</taxon>
        <taxon>Sapindales</taxon>
        <taxon>Sapindaceae</taxon>
        <taxon>Hippocastanoideae</taxon>
        <taxon>Acereae</taxon>
        <taxon>Dipteronia</taxon>
    </lineage>
</organism>
<name>A0AAD9ZV69_9ROSI</name>
<keyword evidence="3" id="KW-1185">Reference proteome</keyword>
<dbReference type="EMBL" id="JANJYJ010000008">
    <property type="protein sequence ID" value="KAK3193895.1"/>
    <property type="molecule type" value="Genomic_DNA"/>
</dbReference>